<dbReference type="PANTHER" id="PTHR20842">
    <property type="entry name" value="PROTEASE S51 ALPHA-ASPARTYL DIPEPTIDASE"/>
    <property type="match status" value="1"/>
</dbReference>
<organism evidence="5 6">
    <name type="scientific">Bifidobacterium bohemicum DSM 22767</name>
    <dbReference type="NCBI Taxonomy" id="1437606"/>
    <lineage>
        <taxon>Bacteria</taxon>
        <taxon>Bacillati</taxon>
        <taxon>Actinomycetota</taxon>
        <taxon>Actinomycetes</taxon>
        <taxon>Bifidobacteriales</taxon>
        <taxon>Bifidobacteriaceae</taxon>
        <taxon>Bifidobacterium</taxon>
    </lineage>
</organism>
<evidence type="ECO:0000313" key="5">
    <source>
        <dbReference type="EMBL" id="KFI46866.1"/>
    </source>
</evidence>
<dbReference type="Proteomes" id="UP000029096">
    <property type="component" value="Unassembled WGS sequence"/>
</dbReference>
<dbReference type="PANTHER" id="PTHR20842:SF0">
    <property type="entry name" value="ALPHA-ASPARTYL DIPEPTIDASE"/>
    <property type="match status" value="1"/>
</dbReference>
<evidence type="ECO:0000256" key="1">
    <source>
        <dbReference type="ARBA" id="ARBA00006534"/>
    </source>
</evidence>
<evidence type="ECO:0000313" key="6">
    <source>
        <dbReference type="Proteomes" id="UP000029096"/>
    </source>
</evidence>
<keyword evidence="3" id="KW-0378">Hydrolase</keyword>
<protein>
    <submittedName>
        <fullName evidence="5">Peptidase E</fullName>
    </submittedName>
</protein>
<proteinExistence type="inferred from homology"/>
<dbReference type="STRING" id="1437606.BBOH_0340"/>
<dbReference type="Gene3D" id="3.40.50.880">
    <property type="match status" value="1"/>
</dbReference>
<dbReference type="EMBL" id="JGYP01000001">
    <property type="protein sequence ID" value="KFI46866.1"/>
    <property type="molecule type" value="Genomic_DNA"/>
</dbReference>
<reference evidence="5 6" key="1">
    <citation type="submission" date="2014-03" db="EMBL/GenBank/DDBJ databases">
        <title>Genomics of Bifidobacteria.</title>
        <authorList>
            <person name="Ventura M."/>
            <person name="Milani C."/>
            <person name="Lugli G.A."/>
        </authorList>
    </citation>
    <scope>NUCLEOTIDE SEQUENCE [LARGE SCALE GENOMIC DNA]</scope>
    <source>
        <strain evidence="5 6">DSM 22767</strain>
    </source>
</reference>
<dbReference type="GO" id="GO:0006508">
    <property type="term" value="P:proteolysis"/>
    <property type="evidence" value="ECO:0007669"/>
    <property type="project" value="UniProtKB-KW"/>
</dbReference>
<evidence type="ECO:0000256" key="2">
    <source>
        <dbReference type="ARBA" id="ARBA00022670"/>
    </source>
</evidence>
<dbReference type="GO" id="GO:0008236">
    <property type="term" value="F:serine-type peptidase activity"/>
    <property type="evidence" value="ECO:0007669"/>
    <property type="project" value="UniProtKB-KW"/>
</dbReference>
<sequence>MHRLVLASRPMPALTALRSVTAGASNQAGLLPQDPLSGLRVAYIPNANDHDPSRHFRKLILGALRRAGLKVRVLDLAHTGRDMIARVLEECEVIWVGGGNSFYLLQELRRSGAGQLIARLVDHGKPYVGVSAGAVVAAPDIAYIEPMDSREMAPELQDTKGLALTGMRIIPHLGNAMMGKAAKAIRDKAAKESGPSMTHAVSDMEALIVKDDEIRRLNQRD</sequence>
<keyword evidence="6" id="KW-1185">Reference proteome</keyword>
<comment type="similarity">
    <text evidence="1">Belongs to the peptidase S51 family.</text>
</comment>
<keyword evidence="2" id="KW-0645">Protease</keyword>
<gene>
    <name evidence="5" type="ORF">BBOH_0340</name>
</gene>
<dbReference type="AlphaFoldDB" id="A0A086ZK16"/>
<dbReference type="SUPFAM" id="SSF52317">
    <property type="entry name" value="Class I glutamine amidotransferase-like"/>
    <property type="match status" value="1"/>
</dbReference>
<dbReference type="InterPro" id="IPR029062">
    <property type="entry name" value="Class_I_gatase-like"/>
</dbReference>
<comment type="caution">
    <text evidence="5">The sequence shown here is derived from an EMBL/GenBank/DDBJ whole genome shotgun (WGS) entry which is preliminary data.</text>
</comment>
<dbReference type="Pfam" id="PF03575">
    <property type="entry name" value="Peptidase_S51"/>
    <property type="match status" value="1"/>
</dbReference>
<evidence type="ECO:0000256" key="3">
    <source>
        <dbReference type="ARBA" id="ARBA00022801"/>
    </source>
</evidence>
<dbReference type="InterPro" id="IPR005320">
    <property type="entry name" value="Peptidase_S51"/>
</dbReference>
<name>A0A086ZK16_9BIFI</name>
<dbReference type="eggNOG" id="COG3340">
    <property type="taxonomic scope" value="Bacteria"/>
</dbReference>
<accession>A0A086ZK16</accession>
<keyword evidence="4" id="KW-0720">Serine protease</keyword>
<evidence type="ECO:0000256" key="4">
    <source>
        <dbReference type="ARBA" id="ARBA00022825"/>
    </source>
</evidence>